<dbReference type="Gramene" id="RZC77795">
    <property type="protein sequence ID" value="RZC77795"/>
    <property type="gene ID" value="C5167_001961"/>
</dbReference>
<dbReference type="STRING" id="3469.A0A4Y7L0S5"/>
<dbReference type="GO" id="GO:0016020">
    <property type="term" value="C:membrane"/>
    <property type="evidence" value="ECO:0007669"/>
    <property type="project" value="UniProtKB-SubCell"/>
</dbReference>
<dbReference type="PANTHER" id="PTHR31042:SF3">
    <property type="entry name" value="OS08G0110400 PROTEIN"/>
    <property type="match status" value="1"/>
</dbReference>
<dbReference type="GO" id="GO:0016757">
    <property type="term" value="F:glycosyltransferase activity"/>
    <property type="evidence" value="ECO:0007669"/>
    <property type="project" value="UniProtKB-KW"/>
</dbReference>
<feature type="transmembrane region" description="Helical" evidence="6">
    <location>
        <begin position="18"/>
        <end position="35"/>
    </location>
</feature>
<keyword evidence="6" id="KW-0812">Transmembrane</keyword>
<evidence type="ECO:0000313" key="8">
    <source>
        <dbReference type="Proteomes" id="UP000316621"/>
    </source>
</evidence>
<evidence type="ECO:0000313" key="7">
    <source>
        <dbReference type="EMBL" id="RZC77795.1"/>
    </source>
</evidence>
<evidence type="ECO:0000256" key="3">
    <source>
        <dbReference type="ARBA" id="ARBA00022679"/>
    </source>
</evidence>
<comment type="subcellular location">
    <subcellularLocation>
        <location evidence="1">Membrane</location>
        <topology evidence="1">Single-pass type II membrane protein</topology>
    </subcellularLocation>
</comment>
<keyword evidence="2" id="KW-0328">Glycosyltransferase</keyword>
<dbReference type="PANTHER" id="PTHR31042">
    <property type="entry name" value="CORE-2/I-BRANCHING BETA-1,6-N-ACETYLGLUCOSAMINYLTRANSFERASE FAMILY PROTEIN-RELATED"/>
    <property type="match status" value="1"/>
</dbReference>
<dbReference type="InterPro" id="IPR044174">
    <property type="entry name" value="BC10-like"/>
</dbReference>
<gene>
    <name evidence="7" type="ORF">C5167_001961</name>
</gene>
<reference evidence="7 8" key="1">
    <citation type="journal article" date="2018" name="Science">
        <title>The opium poppy genome and morphinan production.</title>
        <authorList>
            <person name="Guo L."/>
            <person name="Winzer T."/>
            <person name="Yang X."/>
            <person name="Li Y."/>
            <person name="Ning Z."/>
            <person name="He Z."/>
            <person name="Teodor R."/>
            <person name="Lu Y."/>
            <person name="Bowser T.A."/>
            <person name="Graham I.A."/>
            <person name="Ye K."/>
        </authorList>
    </citation>
    <scope>NUCLEOTIDE SEQUENCE [LARGE SCALE GENOMIC DNA]</scope>
    <source>
        <strain evidence="8">cv. HN1</strain>
        <tissue evidence="7">Leaves</tissue>
    </source>
</reference>
<evidence type="ECO:0000256" key="4">
    <source>
        <dbReference type="ARBA" id="ARBA00023136"/>
    </source>
</evidence>
<evidence type="ECO:0000256" key="2">
    <source>
        <dbReference type="ARBA" id="ARBA00022676"/>
    </source>
</evidence>
<dbReference type="OrthoDB" id="191334at2759"/>
<keyword evidence="8" id="KW-1185">Reference proteome</keyword>
<protein>
    <submittedName>
        <fullName evidence="7">Uncharacterized protein</fullName>
    </submittedName>
</protein>
<keyword evidence="5" id="KW-0325">Glycoprotein</keyword>
<dbReference type="Proteomes" id="UP000316621">
    <property type="component" value="Chromosome 9"/>
</dbReference>
<dbReference type="EMBL" id="CM010723">
    <property type="protein sequence ID" value="RZC77795.1"/>
    <property type="molecule type" value="Genomic_DNA"/>
</dbReference>
<keyword evidence="6" id="KW-1133">Transmembrane helix</keyword>
<dbReference type="InterPro" id="IPR003406">
    <property type="entry name" value="Glyco_trans_14"/>
</dbReference>
<dbReference type="Pfam" id="PF02485">
    <property type="entry name" value="Branch"/>
    <property type="match status" value="1"/>
</dbReference>
<dbReference type="OMA" id="TENFIHY"/>
<dbReference type="AlphaFoldDB" id="A0A4Y7L0S5"/>
<evidence type="ECO:0000256" key="1">
    <source>
        <dbReference type="ARBA" id="ARBA00004606"/>
    </source>
</evidence>
<sequence length="352" mass="40814">MVRFATRLSAPYPSVKKLVWSLLIFVSGMLFGLIATTSSQKLDLFDLFGFGANVEGRIADENLFRSASMVLKKHEYPYTVVPKVAFLFLTRGPLPLTPLWERFFHGHEDFFSVYVHTVPGYKLNVSKSSPFYDREIPSQDTQWGSITLTDAEKRLLANALLDVSIERFVLLSESCIPLHDFSTIYKYLTESAHSFVDSYDNPGITAGGRYNRRLIPYIMLSDWRKGAQWFEMNRFLALRIISETKYYPQFKKYCRRHCYPDEHYMPTYVAMFFPTLNANRTLTWVDWSRGGGHPSTYGGADIKERFLQSIRNRWKCQYNYGETTTCYLFARKFSHSALEPLLSLASSTVMKY</sequence>
<proteinExistence type="predicted"/>
<evidence type="ECO:0000256" key="5">
    <source>
        <dbReference type="ARBA" id="ARBA00023180"/>
    </source>
</evidence>
<evidence type="ECO:0000256" key="6">
    <source>
        <dbReference type="SAM" id="Phobius"/>
    </source>
</evidence>
<accession>A0A4Y7L0S5</accession>
<keyword evidence="3" id="KW-0808">Transferase</keyword>
<organism evidence="7 8">
    <name type="scientific">Papaver somniferum</name>
    <name type="common">Opium poppy</name>
    <dbReference type="NCBI Taxonomy" id="3469"/>
    <lineage>
        <taxon>Eukaryota</taxon>
        <taxon>Viridiplantae</taxon>
        <taxon>Streptophyta</taxon>
        <taxon>Embryophyta</taxon>
        <taxon>Tracheophyta</taxon>
        <taxon>Spermatophyta</taxon>
        <taxon>Magnoliopsida</taxon>
        <taxon>Ranunculales</taxon>
        <taxon>Papaveraceae</taxon>
        <taxon>Papaveroideae</taxon>
        <taxon>Papaver</taxon>
    </lineage>
</organism>
<name>A0A4Y7L0S5_PAPSO</name>
<keyword evidence="4 6" id="KW-0472">Membrane</keyword>